<dbReference type="PANTHER" id="PTHR44757">
    <property type="entry name" value="DIGUANYLATE CYCLASE DGCP"/>
    <property type="match status" value="1"/>
</dbReference>
<dbReference type="SMART" id="SM00267">
    <property type="entry name" value="GGDEF"/>
    <property type="match status" value="1"/>
</dbReference>
<feature type="transmembrane region" description="Helical" evidence="1">
    <location>
        <begin position="38"/>
        <end position="57"/>
    </location>
</feature>
<name>A0ABW1ZSF1_9DEIO</name>
<keyword evidence="1" id="KW-1133">Transmembrane helix</keyword>
<sequence length="633" mass="67751">MNRWRQPHLLFGALLISALLHAGWVGTGAQPAALRPVLGNLIFFAPCLLAAALGWTLSRRVGGQTRRAWTLFTAGLLCWAAGQVAYVWLDLTGASPFPSLADVGYLLLAPCFFLGALHIWQPLPSRLLALGLALDVALIVLALGTALWASLVAPVLTLYAGHPFALAVAVAYPLSDLVVVALALVAAVWQPRGLGQMQLALLGGGLAVLCVAHTVYAQQAARGAYLVGGPLDLLWPLAFVAFGSAAYVRLAARDPQALSSAPLSATRRHRLNVLPSLALTLPYAVFFLGPGLQGGHALWRAAPLLLALLFVRQVLALIDTGRLQRTLERQARHDALTGLLNRSAVHEALTHCIQVAQAQGQVVGVMFLDLDRLKHINDAWGHAAGDQMLRQFAQRLRASTRAADVVGRFGGDEFVVVAIAQDQPRLQALAQRLLLGVRQPVELMGQRLELTASVGVAVCPGDAVDAAAALHQADLAMYRAKAMGRNALAFYDAHDHAAQMQQIQLEEELRAALASGALELHYQPIVALPGGQLRGVEALLRWTSPALGPVSPLKTVQLAEERGLMPQLGAWVLAEAVRQVGQWRRQAAPSLTVSVNVSASQFGLGDFVEGWCGPWRTTGCRARPSCWNSRKAR</sequence>
<dbReference type="PANTHER" id="PTHR44757:SF2">
    <property type="entry name" value="BIOFILM ARCHITECTURE MAINTENANCE PROTEIN MBAA"/>
    <property type="match status" value="1"/>
</dbReference>
<dbReference type="Gene3D" id="3.30.70.270">
    <property type="match status" value="1"/>
</dbReference>
<feature type="domain" description="GGDEF" evidence="3">
    <location>
        <begin position="361"/>
        <end position="493"/>
    </location>
</feature>
<gene>
    <name evidence="4" type="ORF">ACFP90_26420</name>
</gene>
<dbReference type="InterPro" id="IPR043128">
    <property type="entry name" value="Rev_trsase/Diguanyl_cyclase"/>
</dbReference>
<evidence type="ECO:0000313" key="5">
    <source>
        <dbReference type="Proteomes" id="UP001596317"/>
    </source>
</evidence>
<dbReference type="InterPro" id="IPR052155">
    <property type="entry name" value="Biofilm_reg_signaling"/>
</dbReference>
<comment type="caution">
    <text evidence="4">The sequence shown here is derived from an EMBL/GenBank/DDBJ whole genome shotgun (WGS) entry which is preliminary data.</text>
</comment>
<dbReference type="InterPro" id="IPR000160">
    <property type="entry name" value="GGDEF_dom"/>
</dbReference>
<evidence type="ECO:0000256" key="1">
    <source>
        <dbReference type="SAM" id="Phobius"/>
    </source>
</evidence>
<dbReference type="Gene3D" id="3.20.20.450">
    <property type="entry name" value="EAL domain"/>
    <property type="match status" value="1"/>
</dbReference>
<feature type="transmembrane region" description="Helical" evidence="1">
    <location>
        <begin position="273"/>
        <end position="292"/>
    </location>
</feature>
<reference evidence="5" key="1">
    <citation type="journal article" date="2019" name="Int. J. Syst. Evol. Microbiol.">
        <title>The Global Catalogue of Microorganisms (GCM) 10K type strain sequencing project: providing services to taxonomists for standard genome sequencing and annotation.</title>
        <authorList>
            <consortium name="The Broad Institute Genomics Platform"/>
            <consortium name="The Broad Institute Genome Sequencing Center for Infectious Disease"/>
            <person name="Wu L."/>
            <person name="Ma J."/>
        </authorList>
    </citation>
    <scope>NUCLEOTIDE SEQUENCE [LARGE SCALE GENOMIC DNA]</scope>
    <source>
        <strain evidence="5">CCUG 63830</strain>
    </source>
</reference>
<keyword evidence="1" id="KW-0812">Transmembrane</keyword>
<dbReference type="InterPro" id="IPR001633">
    <property type="entry name" value="EAL_dom"/>
</dbReference>
<keyword evidence="5" id="KW-1185">Reference proteome</keyword>
<evidence type="ECO:0000259" key="3">
    <source>
        <dbReference type="PROSITE" id="PS50887"/>
    </source>
</evidence>
<dbReference type="CDD" id="cd01948">
    <property type="entry name" value="EAL"/>
    <property type="match status" value="1"/>
</dbReference>
<dbReference type="CDD" id="cd01949">
    <property type="entry name" value="GGDEF"/>
    <property type="match status" value="1"/>
</dbReference>
<dbReference type="RefSeq" id="WP_380059249.1">
    <property type="nucleotide sequence ID" value="NZ_JBHSWB010000003.1"/>
</dbReference>
<evidence type="ECO:0000313" key="4">
    <source>
        <dbReference type="EMBL" id="MFC6663558.1"/>
    </source>
</evidence>
<dbReference type="Pfam" id="PF00990">
    <property type="entry name" value="GGDEF"/>
    <property type="match status" value="1"/>
</dbReference>
<dbReference type="SUPFAM" id="SSF55073">
    <property type="entry name" value="Nucleotide cyclase"/>
    <property type="match status" value="1"/>
</dbReference>
<protein>
    <submittedName>
        <fullName evidence="4">Bifunctional diguanylate cyclase/phosphodiesterase</fullName>
    </submittedName>
</protein>
<dbReference type="SUPFAM" id="SSF141868">
    <property type="entry name" value="EAL domain-like"/>
    <property type="match status" value="1"/>
</dbReference>
<dbReference type="Proteomes" id="UP001596317">
    <property type="component" value="Unassembled WGS sequence"/>
</dbReference>
<dbReference type="SMART" id="SM00052">
    <property type="entry name" value="EAL"/>
    <property type="match status" value="1"/>
</dbReference>
<dbReference type="InterPro" id="IPR029787">
    <property type="entry name" value="Nucleotide_cyclase"/>
</dbReference>
<feature type="transmembrane region" description="Helical" evidence="1">
    <location>
        <begin position="127"/>
        <end position="152"/>
    </location>
</feature>
<organism evidence="4 5">
    <name type="scientific">Deinococcus multiflagellatus</name>
    <dbReference type="NCBI Taxonomy" id="1656887"/>
    <lineage>
        <taxon>Bacteria</taxon>
        <taxon>Thermotogati</taxon>
        <taxon>Deinococcota</taxon>
        <taxon>Deinococci</taxon>
        <taxon>Deinococcales</taxon>
        <taxon>Deinococcaceae</taxon>
        <taxon>Deinococcus</taxon>
    </lineage>
</organism>
<feature type="transmembrane region" description="Helical" evidence="1">
    <location>
        <begin position="69"/>
        <end position="89"/>
    </location>
</feature>
<feature type="transmembrane region" description="Helical" evidence="1">
    <location>
        <begin position="199"/>
        <end position="221"/>
    </location>
</feature>
<feature type="domain" description="EAL" evidence="2">
    <location>
        <begin position="502"/>
        <end position="633"/>
    </location>
</feature>
<dbReference type="PROSITE" id="PS50883">
    <property type="entry name" value="EAL"/>
    <property type="match status" value="1"/>
</dbReference>
<dbReference type="PROSITE" id="PS50887">
    <property type="entry name" value="GGDEF"/>
    <property type="match status" value="1"/>
</dbReference>
<dbReference type="Pfam" id="PF00563">
    <property type="entry name" value="EAL"/>
    <property type="match status" value="1"/>
</dbReference>
<dbReference type="NCBIfam" id="TIGR00254">
    <property type="entry name" value="GGDEF"/>
    <property type="match status" value="1"/>
</dbReference>
<feature type="transmembrane region" description="Helical" evidence="1">
    <location>
        <begin position="233"/>
        <end position="252"/>
    </location>
</feature>
<proteinExistence type="predicted"/>
<feature type="transmembrane region" description="Helical" evidence="1">
    <location>
        <begin position="164"/>
        <end position="187"/>
    </location>
</feature>
<keyword evidence="1" id="KW-0472">Membrane</keyword>
<evidence type="ECO:0000259" key="2">
    <source>
        <dbReference type="PROSITE" id="PS50883"/>
    </source>
</evidence>
<accession>A0ABW1ZSF1</accession>
<dbReference type="InterPro" id="IPR035919">
    <property type="entry name" value="EAL_sf"/>
</dbReference>
<feature type="transmembrane region" description="Helical" evidence="1">
    <location>
        <begin position="101"/>
        <end position="120"/>
    </location>
</feature>
<dbReference type="EMBL" id="JBHSWB010000003">
    <property type="protein sequence ID" value="MFC6663558.1"/>
    <property type="molecule type" value="Genomic_DNA"/>
</dbReference>